<comment type="caution">
    <text evidence="1">The sequence shown here is derived from an EMBL/GenBank/DDBJ whole genome shotgun (WGS) entry which is preliminary data.</text>
</comment>
<keyword evidence="2" id="KW-1185">Reference proteome</keyword>
<reference evidence="1" key="1">
    <citation type="submission" date="2024-09" db="EMBL/GenBank/DDBJ databases">
        <title>Black Yeasts Isolated from many extreme environments.</title>
        <authorList>
            <person name="Coleine C."/>
            <person name="Stajich J.E."/>
            <person name="Selbmann L."/>
        </authorList>
    </citation>
    <scope>NUCLEOTIDE SEQUENCE</scope>
    <source>
        <strain evidence="1">CCFEE 5737</strain>
    </source>
</reference>
<evidence type="ECO:0000313" key="2">
    <source>
        <dbReference type="Proteomes" id="UP001186974"/>
    </source>
</evidence>
<protein>
    <submittedName>
        <fullName evidence="1">Uncharacterized protein</fullName>
    </submittedName>
</protein>
<gene>
    <name evidence="1" type="ORF">LTS18_004273</name>
</gene>
<organism evidence="1 2">
    <name type="scientific">Coniosporium uncinatum</name>
    <dbReference type="NCBI Taxonomy" id="93489"/>
    <lineage>
        <taxon>Eukaryota</taxon>
        <taxon>Fungi</taxon>
        <taxon>Dikarya</taxon>
        <taxon>Ascomycota</taxon>
        <taxon>Pezizomycotina</taxon>
        <taxon>Dothideomycetes</taxon>
        <taxon>Dothideomycetes incertae sedis</taxon>
        <taxon>Coniosporium</taxon>
    </lineage>
</organism>
<proteinExistence type="predicted"/>
<name>A0ACC3E032_9PEZI</name>
<dbReference type="EMBL" id="JAWDJW010000001">
    <property type="protein sequence ID" value="KAK3082361.1"/>
    <property type="molecule type" value="Genomic_DNA"/>
</dbReference>
<sequence>MAVLDGLPGLEVEIVVNGQPLKEYTDTFVDEEEAKTVIKYVEAVSGANFEIYCRFTRPYPHRDVVNSAHVELDGEGVVGKIIRKSYLQPLLRGYTAWIKGRTTGQGQKWLEEKFRFAELTIIDQPLDMSNRRLMDKVRALGEIVVSVYRRSDPLSTDGDIPWKQAGSQDSISEKAMKGRALTHKANLSASEAIPRMEVWNCNYLDGEDRPVGTYKFRYRSLESLKSLCIIPRSPSPVPLEDRDPDELTEAEKNELLRRYKEERAAELEAQRIKKEIKKEIKRERESTDQEGGRRRKTPRTSSTPNGPIETINLT</sequence>
<accession>A0ACC3E032</accession>
<dbReference type="Proteomes" id="UP001186974">
    <property type="component" value="Unassembled WGS sequence"/>
</dbReference>
<evidence type="ECO:0000313" key="1">
    <source>
        <dbReference type="EMBL" id="KAK3082361.1"/>
    </source>
</evidence>